<evidence type="ECO:0000313" key="4">
    <source>
        <dbReference type="Proteomes" id="UP000217999"/>
    </source>
</evidence>
<evidence type="ECO:0000259" key="2">
    <source>
        <dbReference type="Pfam" id="PF04471"/>
    </source>
</evidence>
<dbReference type="Proteomes" id="UP000217999">
    <property type="component" value="Unassembled WGS sequence"/>
</dbReference>
<dbReference type="GO" id="GO:0009307">
    <property type="term" value="P:DNA restriction-modification system"/>
    <property type="evidence" value="ECO:0007669"/>
    <property type="project" value="InterPro"/>
</dbReference>
<proteinExistence type="predicted"/>
<protein>
    <submittedName>
        <fullName evidence="3">Restriction endonuclease</fullName>
    </submittedName>
</protein>
<keyword evidence="3" id="KW-0378">Hydrolase</keyword>
<organism evidence="3 4">
    <name type="scientific">Vandammella animalimorsus</name>
    <dbReference type="NCBI Taxonomy" id="2029117"/>
    <lineage>
        <taxon>Bacteria</taxon>
        <taxon>Pseudomonadati</taxon>
        <taxon>Pseudomonadota</taxon>
        <taxon>Betaproteobacteria</taxon>
        <taxon>Burkholderiales</taxon>
        <taxon>Comamonadaceae</taxon>
        <taxon>Vandammella</taxon>
    </lineage>
</organism>
<evidence type="ECO:0000313" key="3">
    <source>
        <dbReference type="EMBL" id="PAT36290.1"/>
    </source>
</evidence>
<sequence>MCACMRLGEAKSSPVKISLTLASSASRRSCCTAIVNPLFSINPRANPRRPEPARAAPAICRGRILPVRCVFAVKFTIPRHSLFGLLLRSPWWVSIMLAAVLGAALAALMPREYVLLALTGTLPLLIVGAVAAWQQWHAPSEEKRSQVLQEAAQLSWEDFSRRLQQSWRLQGIHASAPEHPGADWRITREGQYTLVLARRWKASVHGLEPLRQLARAMEDSGIGHGLYIAAGGELSPPAQRFAREHNIQIWLGDALSLFLLGKRPGV</sequence>
<evidence type="ECO:0000256" key="1">
    <source>
        <dbReference type="SAM" id="Phobius"/>
    </source>
</evidence>
<dbReference type="GO" id="GO:0003677">
    <property type="term" value="F:DNA binding"/>
    <property type="evidence" value="ECO:0007669"/>
    <property type="project" value="InterPro"/>
</dbReference>
<comment type="caution">
    <text evidence="3">The sequence shown here is derived from an EMBL/GenBank/DDBJ whole genome shotgun (WGS) entry which is preliminary data.</text>
</comment>
<keyword evidence="1" id="KW-1133">Transmembrane helix</keyword>
<keyword evidence="1" id="KW-0472">Membrane</keyword>
<dbReference type="EMBL" id="NSJF01000001">
    <property type="protein sequence ID" value="PAT36290.1"/>
    <property type="molecule type" value="Genomic_DNA"/>
</dbReference>
<accession>A0A2A2ACL2</accession>
<dbReference type="Pfam" id="PF04471">
    <property type="entry name" value="Mrr_cat"/>
    <property type="match status" value="1"/>
</dbReference>
<keyword evidence="1" id="KW-0812">Transmembrane</keyword>
<feature type="transmembrane region" description="Helical" evidence="1">
    <location>
        <begin position="91"/>
        <end position="108"/>
    </location>
</feature>
<dbReference type="GO" id="GO:0004519">
    <property type="term" value="F:endonuclease activity"/>
    <property type="evidence" value="ECO:0007669"/>
    <property type="project" value="UniProtKB-KW"/>
</dbReference>
<keyword evidence="3" id="KW-0255">Endonuclease</keyword>
<feature type="domain" description="Restriction endonuclease type IV Mrr" evidence="2">
    <location>
        <begin position="152"/>
        <end position="255"/>
    </location>
</feature>
<name>A0A2A2ACL2_9BURK</name>
<reference evidence="3 4" key="1">
    <citation type="submission" date="2017-08" db="EMBL/GenBank/DDBJ databases">
        <title>WGS of Clinical strains of the CDC Group NO-1 linked to zoonotic infections in humans.</title>
        <authorList>
            <person name="Bernier A.-M."/>
            <person name="Bernard K."/>
        </authorList>
    </citation>
    <scope>NUCLEOTIDE SEQUENCE [LARGE SCALE GENOMIC DNA]</scope>
    <source>
        <strain evidence="3 4">NML03-0146</strain>
    </source>
</reference>
<feature type="transmembrane region" description="Helical" evidence="1">
    <location>
        <begin position="115"/>
        <end position="136"/>
    </location>
</feature>
<keyword evidence="3" id="KW-0540">Nuclease</keyword>
<dbReference type="InterPro" id="IPR007560">
    <property type="entry name" value="Restrct_endonuc_IV_Mrr"/>
</dbReference>
<dbReference type="AlphaFoldDB" id="A0A2A2ACL2"/>
<gene>
    <name evidence="3" type="ORF">CK620_01365</name>
</gene>